<protein>
    <recommendedName>
        <fullName evidence="5">Nucleotidyltransferase</fullName>
    </recommendedName>
</protein>
<reference evidence="2" key="3">
    <citation type="submission" date="2023-04" db="EMBL/GenBank/DDBJ databases">
        <title>Complete genome sequence of a phthalic acid esters degrading bacterial strain.</title>
        <authorList>
            <person name="Weng L."/>
            <person name="Jia Y."/>
            <person name="Ren L."/>
        </authorList>
    </citation>
    <scope>NUCLEOTIDE SEQUENCE</scope>
    <source>
        <strain evidence="2">RL-LY01</strain>
    </source>
</reference>
<dbReference type="EMBL" id="JAKJLQ010000025">
    <property type="protein sequence ID" value="MDF6103550.1"/>
    <property type="molecule type" value="Genomic_DNA"/>
</dbReference>
<evidence type="ECO:0000313" key="3">
    <source>
        <dbReference type="Proteomes" id="UP001152308"/>
    </source>
</evidence>
<gene>
    <name evidence="1" type="ORF">L2299_21110</name>
    <name evidence="2" type="ORF">P9A14_13025</name>
</gene>
<dbReference type="Proteomes" id="UP001213504">
    <property type="component" value="Chromosome"/>
</dbReference>
<dbReference type="RefSeq" id="WP_068971513.1">
    <property type="nucleotide sequence ID" value="NZ_CP121270.1"/>
</dbReference>
<keyword evidence="3" id="KW-1185">Reference proteome</keyword>
<dbReference type="Pfam" id="PF21790">
    <property type="entry name" value="OGG"/>
    <property type="match status" value="1"/>
</dbReference>
<name>A0AAX3T1Y3_9ACTN</name>
<reference evidence="1" key="2">
    <citation type="submission" date="2022-01" db="EMBL/GenBank/DDBJ databases">
        <authorList>
            <person name="Sanchez-Suarez J."/>
            <person name="Villamil L."/>
            <person name="Diaz L.E."/>
        </authorList>
    </citation>
    <scope>NUCLEOTIDE SEQUENCE</scope>
    <source>
        <strain evidence="1">EUFUS-Z928</strain>
    </source>
</reference>
<dbReference type="AlphaFoldDB" id="A0AAX3T1Y3"/>
<accession>A0AAX3T1Y3</accession>
<dbReference type="EMBL" id="CP121270">
    <property type="protein sequence ID" value="WFP23114.1"/>
    <property type="molecule type" value="Genomic_DNA"/>
</dbReference>
<evidence type="ECO:0008006" key="5">
    <source>
        <dbReference type="Google" id="ProtNLM"/>
    </source>
</evidence>
<proteinExistence type="predicted"/>
<dbReference type="Proteomes" id="UP001152308">
    <property type="component" value="Unassembled WGS sequence"/>
</dbReference>
<sequence>MPIALTTLFPDGSVPDREWVLGQSIRFDPAAVRARLPDAAMWPDELDSVSAGSGRYRVVSRRDVFEVAARAVQDGSPIVAAQLHVACVVWGTSPGLTMVRALRPLSQPDAAEKLAKALAVVRTEGPVSAYKALSGRNRLKITGLAAGFFTKFLYFGGYDANALTGRPLIYDSRVVDSLRRVTTEEWEIDGPADMYGRYLDLAADWAHDFDTTPDVIERALFGR</sequence>
<evidence type="ECO:0000313" key="1">
    <source>
        <dbReference type="EMBL" id="MDF6103550.1"/>
    </source>
</evidence>
<evidence type="ECO:0000313" key="2">
    <source>
        <dbReference type="EMBL" id="WFP23114.1"/>
    </source>
</evidence>
<organism evidence="2 4">
    <name type="scientific">Gordonia hongkongensis</name>
    <dbReference type="NCBI Taxonomy" id="1701090"/>
    <lineage>
        <taxon>Bacteria</taxon>
        <taxon>Bacillati</taxon>
        <taxon>Actinomycetota</taxon>
        <taxon>Actinomycetes</taxon>
        <taxon>Mycobacteriales</taxon>
        <taxon>Gordoniaceae</taxon>
        <taxon>Gordonia</taxon>
    </lineage>
</organism>
<reference evidence="1" key="1">
    <citation type="journal article" date="2022" name="Data Brief">
        <title>Draft genome sequence data of Gordonia hongkongensis strain EUFUS-Z928 isolated from the octocoral Eunicea fusca.</title>
        <authorList>
            <person name="Sanchez-Suarez J."/>
            <person name="Diaz L."/>
            <person name="Melo-Bolivar J."/>
            <person name="Villamil L."/>
        </authorList>
    </citation>
    <scope>NUCLEOTIDE SEQUENCE</scope>
    <source>
        <strain evidence="1">EUFUS-Z928</strain>
    </source>
</reference>
<dbReference type="InterPro" id="IPR048868">
    <property type="entry name" value="OGG-like_put"/>
</dbReference>
<evidence type="ECO:0000313" key="4">
    <source>
        <dbReference type="Proteomes" id="UP001213504"/>
    </source>
</evidence>